<name>A0A4R1I0M1_PSEEN</name>
<evidence type="ECO:0000313" key="5">
    <source>
        <dbReference type="Proteomes" id="UP000295560"/>
    </source>
</evidence>
<accession>A0A4R1I0M1</accession>
<feature type="domain" description="Putative zinc-finger" evidence="3">
    <location>
        <begin position="3"/>
        <end position="36"/>
    </location>
</feature>
<keyword evidence="2" id="KW-1133">Transmembrane helix</keyword>
<dbReference type="AlphaFoldDB" id="A0A4R1I0M1"/>
<reference evidence="4 5" key="1">
    <citation type="submission" date="2019-03" db="EMBL/GenBank/DDBJ databases">
        <title>Sequencing the genomes of 1000 actinobacteria strains.</title>
        <authorList>
            <person name="Klenk H.-P."/>
        </authorList>
    </citation>
    <scope>NUCLEOTIDE SEQUENCE [LARGE SCALE GENOMIC DNA]</scope>
    <source>
        <strain evidence="4 5">DSM 44969</strain>
    </source>
</reference>
<keyword evidence="2" id="KW-0812">Transmembrane</keyword>
<gene>
    <name evidence="4" type="ORF">EV378_1806</name>
</gene>
<evidence type="ECO:0000256" key="2">
    <source>
        <dbReference type="SAM" id="Phobius"/>
    </source>
</evidence>
<comment type="caution">
    <text evidence="4">The sequence shown here is derived from an EMBL/GenBank/DDBJ whole genome shotgun (WGS) entry which is preliminary data.</text>
</comment>
<feature type="transmembrane region" description="Helical" evidence="2">
    <location>
        <begin position="87"/>
        <end position="108"/>
    </location>
</feature>
<evidence type="ECO:0000313" key="4">
    <source>
        <dbReference type="EMBL" id="TCK25979.1"/>
    </source>
</evidence>
<dbReference type="InterPro" id="IPR027383">
    <property type="entry name" value="Znf_put"/>
</dbReference>
<proteinExistence type="predicted"/>
<feature type="transmembrane region" description="Helical" evidence="2">
    <location>
        <begin position="128"/>
        <end position="146"/>
    </location>
</feature>
<organism evidence="4 5">
    <name type="scientific">Pseudonocardia endophytica</name>
    <dbReference type="NCBI Taxonomy" id="401976"/>
    <lineage>
        <taxon>Bacteria</taxon>
        <taxon>Bacillati</taxon>
        <taxon>Actinomycetota</taxon>
        <taxon>Actinomycetes</taxon>
        <taxon>Pseudonocardiales</taxon>
        <taxon>Pseudonocardiaceae</taxon>
        <taxon>Pseudonocardia</taxon>
    </lineage>
</organism>
<feature type="transmembrane region" description="Helical" evidence="2">
    <location>
        <begin position="153"/>
        <end position="170"/>
    </location>
</feature>
<feature type="region of interest" description="Disordered" evidence="1">
    <location>
        <begin position="221"/>
        <end position="250"/>
    </location>
</feature>
<evidence type="ECO:0000259" key="3">
    <source>
        <dbReference type="Pfam" id="PF13490"/>
    </source>
</evidence>
<keyword evidence="2" id="KW-0472">Membrane</keyword>
<feature type="transmembrane region" description="Helical" evidence="2">
    <location>
        <begin position="182"/>
        <end position="202"/>
    </location>
</feature>
<protein>
    <submittedName>
        <fullName evidence="4">Putative anti-sigma-YlaC factor YlaD</fullName>
    </submittedName>
</protein>
<dbReference type="EMBL" id="SMFZ01000001">
    <property type="protein sequence ID" value="TCK25979.1"/>
    <property type="molecule type" value="Genomic_DNA"/>
</dbReference>
<dbReference type="Proteomes" id="UP000295560">
    <property type="component" value="Unassembled WGS sequence"/>
</dbReference>
<dbReference type="Pfam" id="PF13490">
    <property type="entry name" value="zf-HC2"/>
    <property type="match status" value="1"/>
</dbReference>
<evidence type="ECO:0000256" key="1">
    <source>
        <dbReference type="SAM" id="MobiDB-lite"/>
    </source>
</evidence>
<keyword evidence="5" id="KW-1185">Reference proteome</keyword>
<sequence length="250" mass="25673">MRCDRCRELVSARLDGEDPPDGRAVDAHLAECSGCRVWADRAAAVTRLVRTGPAEPGPDLVGAVVTASATLGPVVRRRRAGTAVRSGLALVGVGQLVLATIAVAGAAASGHDGMHVDGGSVAHALHETSAWNLAIGIGFLAVAWLGGRLVAGLLPVTGAFVGVLAVLSAVDLVAGRVEPDRLATHVLVLAGFVLLLLHRRVLGDDGGRSLLRDRRDRRPRLAVDAPDAPLPWTDPSAGPGAVAGNERRAA</sequence>